<protein>
    <submittedName>
        <fullName evidence="3">Uncharacterized protein</fullName>
    </submittedName>
</protein>
<evidence type="ECO:0000256" key="2">
    <source>
        <dbReference type="SAM" id="SignalP"/>
    </source>
</evidence>
<dbReference type="EMBL" id="LR903139">
    <property type="protein sequence ID" value="CAD7251539.1"/>
    <property type="molecule type" value="Genomic_DNA"/>
</dbReference>
<dbReference type="Proteomes" id="UP000677054">
    <property type="component" value="Unassembled WGS sequence"/>
</dbReference>
<dbReference type="EMBL" id="CAJPEV010003622">
    <property type="protein sequence ID" value="CAG0900171.1"/>
    <property type="molecule type" value="Genomic_DNA"/>
</dbReference>
<accession>A0A7R9ACJ7</accession>
<sequence>MKFVFVCLLVSLLVLVVAQGRSLDDSFESVDFEDGSAENRSFEELADFDLPQPELRLADRHGRGRHGSRRPRTSTAAAGR</sequence>
<name>A0A7R9ACJ7_9CRUS</name>
<reference evidence="3" key="1">
    <citation type="submission" date="2020-11" db="EMBL/GenBank/DDBJ databases">
        <authorList>
            <person name="Tran Van P."/>
        </authorList>
    </citation>
    <scope>NUCLEOTIDE SEQUENCE</scope>
</reference>
<dbReference type="AlphaFoldDB" id="A0A7R9ACJ7"/>
<feature type="chain" id="PRO_5036209811" evidence="2">
    <location>
        <begin position="21"/>
        <end position="80"/>
    </location>
</feature>
<feature type="region of interest" description="Disordered" evidence="1">
    <location>
        <begin position="56"/>
        <end position="80"/>
    </location>
</feature>
<proteinExistence type="predicted"/>
<feature type="signal peptide" evidence="2">
    <location>
        <begin position="1"/>
        <end position="20"/>
    </location>
</feature>
<feature type="compositionally biased region" description="Basic residues" evidence="1">
    <location>
        <begin position="62"/>
        <end position="72"/>
    </location>
</feature>
<gene>
    <name evidence="3" type="ORF">DSTB1V02_LOCUS11305</name>
</gene>
<keyword evidence="2" id="KW-0732">Signal</keyword>
<organism evidence="3">
    <name type="scientific">Darwinula stevensoni</name>
    <dbReference type="NCBI Taxonomy" id="69355"/>
    <lineage>
        <taxon>Eukaryota</taxon>
        <taxon>Metazoa</taxon>
        <taxon>Ecdysozoa</taxon>
        <taxon>Arthropoda</taxon>
        <taxon>Crustacea</taxon>
        <taxon>Oligostraca</taxon>
        <taxon>Ostracoda</taxon>
        <taxon>Podocopa</taxon>
        <taxon>Podocopida</taxon>
        <taxon>Darwinulocopina</taxon>
        <taxon>Darwinuloidea</taxon>
        <taxon>Darwinulidae</taxon>
        <taxon>Darwinula</taxon>
    </lineage>
</organism>
<evidence type="ECO:0000313" key="4">
    <source>
        <dbReference type="Proteomes" id="UP000677054"/>
    </source>
</evidence>
<keyword evidence="4" id="KW-1185">Reference proteome</keyword>
<evidence type="ECO:0000313" key="3">
    <source>
        <dbReference type="EMBL" id="CAD7251539.1"/>
    </source>
</evidence>
<evidence type="ECO:0000256" key="1">
    <source>
        <dbReference type="SAM" id="MobiDB-lite"/>
    </source>
</evidence>